<evidence type="ECO:0000313" key="1">
    <source>
        <dbReference type="EMBL" id="OTP76539.1"/>
    </source>
</evidence>
<protein>
    <submittedName>
        <fullName evidence="1">Uncharacterized protein</fullName>
    </submittedName>
</protein>
<comment type="caution">
    <text evidence="1">The sequence shown here is derived from an EMBL/GenBank/DDBJ whole genome shotgun (WGS) entry which is preliminary data.</text>
</comment>
<name>A0A242MYM7_CABSO</name>
<accession>A0A242MYM7</accession>
<proteinExistence type="predicted"/>
<dbReference type="Proteomes" id="UP000195221">
    <property type="component" value="Unassembled WGS sequence"/>
</dbReference>
<reference evidence="1 2" key="1">
    <citation type="submission" date="2017-03" db="EMBL/GenBank/DDBJ databases">
        <title>Genome analysis of strain PAMC 26577.</title>
        <authorList>
            <person name="Oh H.-M."/>
            <person name="Yang J.-A."/>
        </authorList>
    </citation>
    <scope>NUCLEOTIDE SEQUENCE [LARGE SCALE GENOMIC DNA]</scope>
    <source>
        <strain evidence="1 2">PAMC 26577</strain>
    </source>
</reference>
<evidence type="ECO:0000313" key="2">
    <source>
        <dbReference type="Proteomes" id="UP000195221"/>
    </source>
</evidence>
<organism evidence="1 2">
    <name type="scientific">Caballeronia sordidicola</name>
    <name type="common">Burkholderia sordidicola</name>
    <dbReference type="NCBI Taxonomy" id="196367"/>
    <lineage>
        <taxon>Bacteria</taxon>
        <taxon>Pseudomonadati</taxon>
        <taxon>Pseudomonadota</taxon>
        <taxon>Betaproteobacteria</taxon>
        <taxon>Burkholderiales</taxon>
        <taxon>Burkholderiaceae</taxon>
        <taxon>Caballeronia</taxon>
    </lineage>
</organism>
<dbReference type="AlphaFoldDB" id="A0A242MYM7"/>
<dbReference type="EMBL" id="NBTZ01000034">
    <property type="protein sequence ID" value="OTP76539.1"/>
    <property type="molecule type" value="Genomic_DNA"/>
</dbReference>
<sequence length="50" mass="5660">MTTRFGGAIPLSERQSAEWLSPFSSHSMRADAALVLEEVLECMLNKYRTK</sequence>
<gene>
    <name evidence="1" type="ORF">PAMC26577_09810</name>
</gene>